<protein>
    <submittedName>
        <fullName evidence="1">Biofilm formation regulator BssR</fullName>
    </submittedName>
    <submittedName>
        <fullName evidence="2">Transcriptional regulator</fullName>
    </submittedName>
</protein>
<reference evidence="2 3" key="1">
    <citation type="submission" date="2018-10" db="EMBL/GenBank/DDBJ databases">
        <title>Transmission dynamics of multidrug resistant bacteria on intensive care unit surfaces.</title>
        <authorList>
            <person name="D'Souza A.W."/>
            <person name="Potter R.F."/>
            <person name="Wallace M."/>
            <person name="Shupe A."/>
            <person name="Patel S."/>
            <person name="Sun S."/>
            <person name="Gul D."/>
            <person name="Kwon J.H."/>
            <person name="Andleeb S."/>
            <person name="Burnham C.-A.D."/>
            <person name="Dantas G."/>
        </authorList>
    </citation>
    <scope>NUCLEOTIDE SEQUENCE [LARGE SCALE GENOMIC DNA]</scope>
    <source>
        <strain evidence="2 3">AS_373</strain>
    </source>
</reference>
<comment type="caution">
    <text evidence="2">The sequence shown here is derived from an EMBL/GenBank/DDBJ whole genome shotgun (WGS) entry which is preliminary data.</text>
</comment>
<dbReference type="Pfam" id="PF10799">
    <property type="entry name" value="YliH"/>
    <property type="match status" value="1"/>
</dbReference>
<evidence type="ECO:0000313" key="2">
    <source>
        <dbReference type="EMBL" id="RSE28461.1"/>
    </source>
</evidence>
<evidence type="ECO:0000313" key="3">
    <source>
        <dbReference type="Proteomes" id="UP000275331"/>
    </source>
</evidence>
<gene>
    <name evidence="2" type="primary">bssR</name>
    <name evidence="2" type="synonym">yliH</name>
    <name evidence="2" type="ORF">EGT71_03485</name>
    <name evidence="1" type="ORF">R4P48_03610</name>
</gene>
<dbReference type="InterPro" id="IPR020359">
    <property type="entry name" value="Biofilm_regulator_BssR"/>
</dbReference>
<dbReference type="RefSeq" id="WP_125291719.1">
    <property type="nucleotide sequence ID" value="NZ_CP100494.1"/>
</dbReference>
<evidence type="ECO:0000313" key="1">
    <source>
        <dbReference type="EMBL" id="MDV7021767.1"/>
    </source>
</evidence>
<proteinExistence type="predicted"/>
<dbReference type="OrthoDB" id="6630475at2"/>
<organism evidence="2 3">
    <name type="scientific">Atlantibacter subterraneus</name>
    <dbReference type="NCBI Taxonomy" id="255519"/>
    <lineage>
        <taxon>Bacteria</taxon>
        <taxon>Pseudomonadati</taxon>
        <taxon>Pseudomonadota</taxon>
        <taxon>Gammaproteobacteria</taxon>
        <taxon>Enterobacterales</taxon>
        <taxon>Enterobacteriaceae</taxon>
        <taxon>Atlantibacter</taxon>
    </lineage>
</organism>
<dbReference type="Proteomes" id="UP001187066">
    <property type="component" value="Unassembled WGS sequence"/>
</dbReference>
<evidence type="ECO:0000313" key="4">
    <source>
        <dbReference type="Proteomes" id="UP001187066"/>
    </source>
</evidence>
<dbReference type="GeneID" id="84665783"/>
<dbReference type="Proteomes" id="UP000275331">
    <property type="component" value="Unassembled WGS sequence"/>
</dbReference>
<accession>A0A427V6Q9</accession>
<dbReference type="AlphaFoldDB" id="A0A427V6Q9"/>
<dbReference type="EMBL" id="RHXB01000002">
    <property type="protein sequence ID" value="RSE28461.1"/>
    <property type="molecule type" value="Genomic_DNA"/>
</dbReference>
<keyword evidence="4" id="KW-1185">Reference proteome</keyword>
<dbReference type="EMBL" id="JAWLOF010000002">
    <property type="protein sequence ID" value="MDV7021767.1"/>
    <property type="molecule type" value="Genomic_DNA"/>
</dbReference>
<reference evidence="1 4" key="2">
    <citation type="submission" date="2023-10" db="EMBL/GenBank/DDBJ databases">
        <authorList>
            <person name="Dale J."/>
        </authorList>
    </citation>
    <scope>NUCLEOTIDE SEQUENCE [LARGE SCALE GENOMIC DNA]</scope>
    <source>
        <strain evidence="1 4">2023EL-00970</strain>
    </source>
</reference>
<name>A0A427V6Q9_9ENTR</name>
<sequence>MSVARLKHDLYQKLIVARNALSAYLKLRKAKGYMSVAESNHLRDSLFDLCAFWREKHPRLKLALREDELAALHRGLDAISSAAVCLMTGSHDCPLYITVDADKLERAIATLNLSIRQLTHHQAPAEA</sequence>